<comment type="cofactor">
    <cofactor evidence="1 10">
        <name>Mg(2+)</name>
        <dbReference type="ChEBI" id="CHEBI:18420"/>
    </cofactor>
</comment>
<evidence type="ECO:0000256" key="9">
    <source>
        <dbReference type="PIRSR" id="PIRSR640255-2"/>
    </source>
</evidence>
<organism evidence="13 14">
    <name type="scientific">Gloeobacter violaceus (strain ATCC 29082 / PCC 7421)</name>
    <dbReference type="NCBI Taxonomy" id="251221"/>
    <lineage>
        <taxon>Bacteria</taxon>
        <taxon>Bacillati</taxon>
        <taxon>Cyanobacteriota</taxon>
        <taxon>Cyanophyceae</taxon>
        <taxon>Gloeobacterales</taxon>
        <taxon>Gloeobacteraceae</taxon>
        <taxon>Gloeobacter</taxon>
    </lineage>
</organism>
<feature type="active site" description="Proton acceptor" evidence="8">
    <location>
        <position position="195"/>
    </location>
</feature>
<dbReference type="InterPro" id="IPR044929">
    <property type="entry name" value="DNA/RNA_non-sp_Endonuclease_sf"/>
</dbReference>
<dbReference type="OrthoDB" id="9811262at2"/>
<dbReference type="EnsemblBacteria" id="BAC90239">
    <property type="protein sequence ID" value="BAC90239"/>
    <property type="gene ID" value="BAC90239"/>
</dbReference>
<feature type="domain" description="DNA/RNA non-specific endonuclease/pyrophosphatase/phosphodiesterase" evidence="12">
    <location>
        <begin position="132"/>
        <end position="335"/>
    </location>
</feature>
<feature type="domain" description="ENPP1-3/EXOG-like endonuclease/phosphodiesterase" evidence="11">
    <location>
        <begin position="133"/>
        <end position="335"/>
    </location>
</feature>
<dbReference type="GO" id="GO:0016787">
    <property type="term" value="F:hydrolase activity"/>
    <property type="evidence" value="ECO:0007669"/>
    <property type="project" value="UniProtKB-KW"/>
</dbReference>
<accession>Q7NI85</accession>
<evidence type="ECO:0000256" key="2">
    <source>
        <dbReference type="ARBA" id="ARBA00010052"/>
    </source>
</evidence>
<dbReference type="InterPro" id="IPR044925">
    <property type="entry name" value="His-Me_finger_sf"/>
</dbReference>
<reference evidence="13 14" key="2">
    <citation type="journal article" date="2003" name="DNA Res.">
        <title>Complete genome structure of Gloeobacter violaceus PCC 7421, a cyanobacterium that lacks thylakoids (supplement).</title>
        <authorList>
            <person name="Nakamura Y."/>
            <person name="Kaneko T."/>
            <person name="Sato S."/>
            <person name="Mimuro M."/>
            <person name="Miyashita H."/>
            <person name="Tsuchiya T."/>
            <person name="Sasamoto S."/>
            <person name="Watanabe A."/>
            <person name="Kawashima K."/>
            <person name="Kishida Y."/>
            <person name="Kiyokawa C."/>
            <person name="Kohara M."/>
            <person name="Matsumoto M."/>
            <person name="Matsuno A."/>
            <person name="Nakazaki N."/>
            <person name="Shimpo S."/>
            <person name="Takeuchi C."/>
            <person name="Yamada M."/>
            <person name="Tabata S."/>
        </authorList>
    </citation>
    <scope>NUCLEOTIDE SEQUENCE [LARGE SCALE GENOMIC DNA]</scope>
    <source>
        <strain evidence="14">ATCC 29082 / PCC 7421</strain>
    </source>
</reference>
<evidence type="ECO:0000256" key="4">
    <source>
        <dbReference type="ARBA" id="ARBA00022723"/>
    </source>
</evidence>
<dbReference type="eggNOG" id="COG1864">
    <property type="taxonomic scope" value="Bacteria"/>
</dbReference>
<keyword evidence="14" id="KW-1185">Reference proteome</keyword>
<gene>
    <name evidence="13" type="ordered locus">glr2298</name>
</gene>
<dbReference type="PROSITE" id="PS01070">
    <property type="entry name" value="NUCLEASE_NON_SPEC"/>
    <property type="match status" value="1"/>
</dbReference>
<evidence type="ECO:0000259" key="11">
    <source>
        <dbReference type="SMART" id="SM00477"/>
    </source>
</evidence>
<dbReference type="GO" id="GO:0003676">
    <property type="term" value="F:nucleic acid binding"/>
    <property type="evidence" value="ECO:0007669"/>
    <property type="project" value="InterPro"/>
</dbReference>
<dbReference type="PANTHER" id="PTHR13966">
    <property type="entry name" value="ENDONUCLEASE RELATED"/>
    <property type="match status" value="1"/>
</dbReference>
<evidence type="ECO:0000313" key="14">
    <source>
        <dbReference type="Proteomes" id="UP000000557"/>
    </source>
</evidence>
<dbReference type="PATRIC" id="fig|251221.4.peg.2333"/>
<dbReference type="InterPro" id="IPR001604">
    <property type="entry name" value="Endo_G_ENPP1-like_dom"/>
</dbReference>
<comment type="similarity">
    <text evidence="2 10">Belongs to the DNA/RNA non-specific endonuclease family.</text>
</comment>
<evidence type="ECO:0000256" key="6">
    <source>
        <dbReference type="ARBA" id="ARBA00022801"/>
    </source>
</evidence>
<keyword evidence="5 10" id="KW-0255">Endonuclease</keyword>
<keyword evidence="6 10" id="KW-0378">Hydrolase</keyword>
<dbReference type="SUPFAM" id="SSF54060">
    <property type="entry name" value="His-Me finger endonucleases"/>
    <property type="match status" value="1"/>
</dbReference>
<proteinExistence type="inferred from homology"/>
<evidence type="ECO:0000256" key="8">
    <source>
        <dbReference type="PIRSR" id="PIRSR640255-1"/>
    </source>
</evidence>
<dbReference type="SMART" id="SM00477">
    <property type="entry name" value="NUC"/>
    <property type="match status" value="1"/>
</dbReference>
<dbReference type="GO" id="GO:0046872">
    <property type="term" value="F:metal ion binding"/>
    <property type="evidence" value="ECO:0007669"/>
    <property type="project" value="UniProtKB-KW"/>
</dbReference>
<evidence type="ECO:0000256" key="1">
    <source>
        <dbReference type="ARBA" id="ARBA00001946"/>
    </source>
</evidence>
<dbReference type="AlphaFoldDB" id="Q7NI85"/>
<feature type="binding site" evidence="9">
    <location>
        <position position="226"/>
    </location>
    <ligand>
        <name>Mg(2+)</name>
        <dbReference type="ChEBI" id="CHEBI:18420"/>
        <note>catalytic</note>
    </ligand>
</feature>
<name>Q7NI85_GLOVI</name>
<protein>
    <recommendedName>
        <fullName evidence="10">Endonuclease</fullName>
        <ecNumber evidence="10">3.1.30.-</ecNumber>
    </recommendedName>
</protein>
<dbReference type="EMBL" id="BA000045">
    <property type="protein sequence ID" value="BAC90239.1"/>
    <property type="molecule type" value="Genomic_DNA"/>
</dbReference>
<reference evidence="13 14" key="1">
    <citation type="journal article" date="2003" name="DNA Res.">
        <title>Complete genome structure of Gloeobacter violaceus PCC 7421, a cyanobacterium that lacks thylakoids.</title>
        <authorList>
            <person name="Nakamura Y."/>
            <person name="Kaneko T."/>
            <person name="Sato S."/>
            <person name="Mimuro M."/>
            <person name="Miyashita H."/>
            <person name="Tsuchiya T."/>
            <person name="Sasamoto S."/>
            <person name="Watanabe A."/>
            <person name="Kawashima K."/>
            <person name="Kishida Y."/>
            <person name="Kiyokawa C."/>
            <person name="Kohara M."/>
            <person name="Matsumoto M."/>
            <person name="Matsuno A."/>
            <person name="Nakazaki N."/>
            <person name="Shimpo S."/>
            <person name="Takeuchi C."/>
            <person name="Yamada M."/>
            <person name="Tabata S."/>
        </authorList>
    </citation>
    <scope>NUCLEOTIDE SEQUENCE [LARGE SCALE GENOMIC DNA]</scope>
    <source>
        <strain evidence="14">ATCC 29082 / PCC 7421</strain>
    </source>
</reference>
<dbReference type="PhylomeDB" id="Q7NI85"/>
<keyword evidence="3 10" id="KW-0540">Nuclease</keyword>
<evidence type="ECO:0000256" key="3">
    <source>
        <dbReference type="ARBA" id="ARBA00022722"/>
    </source>
</evidence>
<dbReference type="EC" id="3.1.30.-" evidence="10"/>
<dbReference type="GO" id="GO:0004519">
    <property type="term" value="F:endonuclease activity"/>
    <property type="evidence" value="ECO:0000318"/>
    <property type="project" value="GO_Central"/>
</dbReference>
<evidence type="ECO:0000313" key="13">
    <source>
        <dbReference type="EMBL" id="BAC90239.1"/>
    </source>
</evidence>
<evidence type="ECO:0000256" key="7">
    <source>
        <dbReference type="ARBA" id="ARBA00022842"/>
    </source>
</evidence>
<dbReference type="InterPro" id="IPR040255">
    <property type="entry name" value="Non-specific_endonuclease"/>
</dbReference>
<dbReference type="PANTHER" id="PTHR13966:SF5">
    <property type="entry name" value="ENDONUCLEASE G, MITOCHONDRIAL"/>
    <property type="match status" value="1"/>
</dbReference>
<dbReference type="InterPro" id="IPR018524">
    <property type="entry name" value="DNA/RNA_endonuclease_AS"/>
</dbReference>
<keyword evidence="4 9" id="KW-0479">Metal-binding</keyword>
<dbReference type="CDD" id="cd00091">
    <property type="entry name" value="NUC"/>
    <property type="match status" value="1"/>
</dbReference>
<dbReference type="KEGG" id="gvi:glr2298"/>
<dbReference type="SMART" id="SM00892">
    <property type="entry name" value="Endonuclease_NS"/>
    <property type="match status" value="1"/>
</dbReference>
<dbReference type="STRING" id="251221.gene:10759793"/>
<dbReference type="Pfam" id="PF01223">
    <property type="entry name" value="Endonuclease_NS"/>
    <property type="match status" value="1"/>
</dbReference>
<dbReference type="Proteomes" id="UP000000557">
    <property type="component" value="Chromosome"/>
</dbReference>
<dbReference type="InterPro" id="IPR020821">
    <property type="entry name" value="ENPP1-3/EXOG-like_nuc-like"/>
</dbReference>
<sequence>MRPWHNRLSIAIVPMSKAPPRTVLLGIVLLTVSVGSCAPAKKQRFRCADFTLPQQVIDAYRGGATYLDNDGNGYACEDKFDVYVGKGKPKNRDNIAALPPADKAGTAAEQLLLGNPSRATATPGSVSNYLLLKPQYALSYNAAKGIPNWASWQLNRSWLGRTDRQNDFRPDESLPVSFYRVNPADYTGSGYDRGHLVPSADRTVTAADNSATFLMTNMTPQAPDLNRGPWEKLESYCRELVAAGKELYIVAGGSGELGKIGGGKISVPARHWKVIVVLDAPVTSLASVTGRTRVIAVDMPNTSGIKEVGWREFRVNVDRIEAATGYNLLSGVPKNIQALLESRLDNR</sequence>
<evidence type="ECO:0000256" key="5">
    <source>
        <dbReference type="ARBA" id="ARBA00022759"/>
    </source>
</evidence>
<dbReference type="InParanoid" id="Q7NI85"/>
<keyword evidence="7" id="KW-0460">Magnesium</keyword>
<dbReference type="Gene3D" id="3.40.570.10">
    <property type="entry name" value="Extracellular Endonuclease, subunit A"/>
    <property type="match status" value="1"/>
</dbReference>
<evidence type="ECO:0000259" key="12">
    <source>
        <dbReference type="SMART" id="SM00892"/>
    </source>
</evidence>
<dbReference type="HOGENOM" id="CLU_055174_2_2_3"/>
<evidence type="ECO:0000256" key="10">
    <source>
        <dbReference type="RuleBase" id="RU366055"/>
    </source>
</evidence>